<organism evidence="1">
    <name type="scientific">Anguilla anguilla</name>
    <name type="common">European freshwater eel</name>
    <name type="synonym">Muraena anguilla</name>
    <dbReference type="NCBI Taxonomy" id="7936"/>
    <lineage>
        <taxon>Eukaryota</taxon>
        <taxon>Metazoa</taxon>
        <taxon>Chordata</taxon>
        <taxon>Craniata</taxon>
        <taxon>Vertebrata</taxon>
        <taxon>Euteleostomi</taxon>
        <taxon>Actinopterygii</taxon>
        <taxon>Neopterygii</taxon>
        <taxon>Teleostei</taxon>
        <taxon>Anguilliformes</taxon>
        <taxon>Anguillidae</taxon>
        <taxon>Anguilla</taxon>
    </lineage>
</organism>
<dbReference type="AlphaFoldDB" id="A0A0E9V0E7"/>
<accession>A0A0E9V0E7</accession>
<dbReference type="EMBL" id="GBXM01037116">
    <property type="protein sequence ID" value="JAH71461.1"/>
    <property type="molecule type" value="Transcribed_RNA"/>
</dbReference>
<proteinExistence type="predicted"/>
<reference evidence="1" key="2">
    <citation type="journal article" date="2015" name="Fish Shellfish Immunol.">
        <title>Early steps in the European eel (Anguilla anguilla)-Vibrio vulnificus interaction in the gills: Role of the RtxA13 toxin.</title>
        <authorList>
            <person name="Callol A."/>
            <person name="Pajuelo D."/>
            <person name="Ebbesson L."/>
            <person name="Teles M."/>
            <person name="MacKenzie S."/>
            <person name="Amaro C."/>
        </authorList>
    </citation>
    <scope>NUCLEOTIDE SEQUENCE</scope>
</reference>
<reference evidence="1" key="1">
    <citation type="submission" date="2014-11" db="EMBL/GenBank/DDBJ databases">
        <authorList>
            <person name="Amaro Gonzalez C."/>
        </authorList>
    </citation>
    <scope>NUCLEOTIDE SEQUENCE</scope>
</reference>
<protein>
    <submittedName>
        <fullName evidence="1">Uncharacterized protein</fullName>
    </submittedName>
</protein>
<sequence length="57" mass="6428">MVCSCCRTVSCPIRCILLRLMKPCMYAPISALEDDVIGKREEHSQSHRYKASSAPEL</sequence>
<evidence type="ECO:0000313" key="1">
    <source>
        <dbReference type="EMBL" id="JAH71461.1"/>
    </source>
</evidence>
<name>A0A0E9V0E7_ANGAN</name>